<dbReference type="CDD" id="cd02440">
    <property type="entry name" value="AdoMet_MTases"/>
    <property type="match status" value="1"/>
</dbReference>
<keyword evidence="2 6" id="KW-0808">Transferase</keyword>
<dbReference type="EC" id="2.1.1.-" evidence="6"/>
<name>A0ABW7QXI7_9ACTN</name>
<dbReference type="InterPro" id="IPR041698">
    <property type="entry name" value="Methyltransf_25"/>
</dbReference>
<evidence type="ECO:0000256" key="1">
    <source>
        <dbReference type="ARBA" id="ARBA00022603"/>
    </source>
</evidence>
<keyword evidence="3" id="KW-0949">S-adenosyl-L-methionine</keyword>
<protein>
    <submittedName>
        <fullName evidence="6">Class I SAM-dependent methyltransferase</fullName>
        <ecNumber evidence="6">2.1.1.-</ecNumber>
    </submittedName>
</protein>
<accession>A0ABW7QXI7</accession>
<dbReference type="RefSeq" id="WP_397715359.1">
    <property type="nucleotide sequence ID" value="NZ_JBIRGN010000005.1"/>
</dbReference>
<evidence type="ECO:0000256" key="3">
    <source>
        <dbReference type="ARBA" id="ARBA00022691"/>
    </source>
</evidence>
<feature type="domain" description="Methyltransferase" evidence="5">
    <location>
        <begin position="55"/>
        <end position="150"/>
    </location>
</feature>
<evidence type="ECO:0000256" key="2">
    <source>
        <dbReference type="ARBA" id="ARBA00022679"/>
    </source>
</evidence>
<dbReference type="PANTHER" id="PTHR43464">
    <property type="entry name" value="METHYLTRANSFERASE"/>
    <property type="match status" value="1"/>
</dbReference>
<dbReference type="GO" id="GO:0032259">
    <property type="term" value="P:methylation"/>
    <property type="evidence" value="ECO:0007669"/>
    <property type="project" value="UniProtKB-KW"/>
</dbReference>
<feature type="region of interest" description="Disordered" evidence="4">
    <location>
        <begin position="183"/>
        <end position="218"/>
    </location>
</feature>
<dbReference type="InterPro" id="IPR029063">
    <property type="entry name" value="SAM-dependent_MTases_sf"/>
</dbReference>
<comment type="caution">
    <text evidence="6">The sequence shown here is derived from an EMBL/GenBank/DDBJ whole genome shotgun (WGS) entry which is preliminary data.</text>
</comment>
<dbReference type="SUPFAM" id="SSF53335">
    <property type="entry name" value="S-adenosyl-L-methionine-dependent methyltransferases"/>
    <property type="match status" value="1"/>
</dbReference>
<keyword evidence="7" id="KW-1185">Reference proteome</keyword>
<reference evidence="6 7" key="1">
    <citation type="submission" date="2024-10" db="EMBL/GenBank/DDBJ databases">
        <title>The Natural Products Discovery Center: Release of the First 8490 Sequenced Strains for Exploring Actinobacteria Biosynthetic Diversity.</title>
        <authorList>
            <person name="Kalkreuter E."/>
            <person name="Kautsar S.A."/>
            <person name="Yang D."/>
            <person name="Bader C.D."/>
            <person name="Teijaro C.N."/>
            <person name="Fluegel L."/>
            <person name="Davis C.M."/>
            <person name="Simpson J.R."/>
            <person name="Lauterbach L."/>
            <person name="Steele A.D."/>
            <person name="Gui C."/>
            <person name="Meng S."/>
            <person name="Li G."/>
            <person name="Viehrig K."/>
            <person name="Ye F."/>
            <person name="Su P."/>
            <person name="Kiefer A.F."/>
            <person name="Nichols A."/>
            <person name="Cepeda A.J."/>
            <person name="Yan W."/>
            <person name="Fan B."/>
            <person name="Jiang Y."/>
            <person name="Adhikari A."/>
            <person name="Zheng C.-J."/>
            <person name="Schuster L."/>
            <person name="Cowan T.M."/>
            <person name="Smanski M.J."/>
            <person name="Chevrette M.G."/>
            <person name="De Carvalho L.P.S."/>
            <person name="Shen B."/>
        </authorList>
    </citation>
    <scope>NUCLEOTIDE SEQUENCE [LARGE SCALE GENOMIC DNA]</scope>
    <source>
        <strain evidence="6 7">NPDC017990</strain>
    </source>
</reference>
<dbReference type="PANTHER" id="PTHR43464:SF19">
    <property type="entry name" value="UBIQUINONE BIOSYNTHESIS O-METHYLTRANSFERASE, MITOCHONDRIAL"/>
    <property type="match status" value="1"/>
</dbReference>
<sequence length="312" mass="32677">MTAATTPAPVPSQAAAWNGPVGTHWAMHHERYDAMLSGVDDALFEAAAIAAGDRVLDIGCGAGATTRIAARLAAHGHAVGVDISAPLLDRARANTASDGITNAAYERGDAQIHPFPAAGYDIAISRGGVMFFADHAAAFTNIARALRPGGRLAFVCPQPADRESEESRTLGHFAELLAELLAQDDGPDSNPADASFETASPETATPETASPEATPDAAAAARTAMASLSDPARIHKVLGAFEDVRVSPVPVETVWGESPADAVDFLLSRTPDRTLDERKRASLEEVFRPYATEHGVRMRAGVWLVTAVRPAA</sequence>
<dbReference type="Pfam" id="PF13649">
    <property type="entry name" value="Methyltransf_25"/>
    <property type="match status" value="1"/>
</dbReference>
<evidence type="ECO:0000256" key="4">
    <source>
        <dbReference type="SAM" id="MobiDB-lite"/>
    </source>
</evidence>
<dbReference type="Proteomes" id="UP001610818">
    <property type="component" value="Unassembled WGS sequence"/>
</dbReference>
<evidence type="ECO:0000259" key="5">
    <source>
        <dbReference type="Pfam" id="PF13649"/>
    </source>
</evidence>
<dbReference type="Gene3D" id="3.40.50.150">
    <property type="entry name" value="Vaccinia Virus protein VP39"/>
    <property type="match status" value="1"/>
</dbReference>
<organism evidence="6 7">
    <name type="scientific">Streptomyces longisporoflavus</name>
    <dbReference type="NCBI Taxonomy" id="28044"/>
    <lineage>
        <taxon>Bacteria</taxon>
        <taxon>Bacillati</taxon>
        <taxon>Actinomycetota</taxon>
        <taxon>Actinomycetes</taxon>
        <taxon>Kitasatosporales</taxon>
        <taxon>Streptomycetaceae</taxon>
        <taxon>Streptomyces</taxon>
    </lineage>
</organism>
<proteinExistence type="predicted"/>
<evidence type="ECO:0000313" key="6">
    <source>
        <dbReference type="EMBL" id="MFH8548889.1"/>
    </source>
</evidence>
<gene>
    <name evidence="6" type="ORF">ACH4F9_28125</name>
</gene>
<evidence type="ECO:0000313" key="7">
    <source>
        <dbReference type="Proteomes" id="UP001610818"/>
    </source>
</evidence>
<feature type="compositionally biased region" description="Low complexity" evidence="4">
    <location>
        <begin position="197"/>
        <end position="218"/>
    </location>
</feature>
<dbReference type="EMBL" id="JBIRGQ010000005">
    <property type="protein sequence ID" value="MFH8548889.1"/>
    <property type="molecule type" value="Genomic_DNA"/>
</dbReference>
<keyword evidence="1 6" id="KW-0489">Methyltransferase</keyword>
<dbReference type="GO" id="GO:0008168">
    <property type="term" value="F:methyltransferase activity"/>
    <property type="evidence" value="ECO:0007669"/>
    <property type="project" value="UniProtKB-KW"/>
</dbReference>